<accession>A0A653KZN7</accession>
<comment type="caution">
    <text evidence="1">The sequence shown here is derived from an EMBL/GenBank/DDBJ whole genome shotgun (WGS) entry which is preliminary data.</text>
</comment>
<proteinExistence type="predicted"/>
<gene>
    <name evidence="1" type="ORF">AERO8C_160204</name>
</gene>
<dbReference type="GO" id="GO:0006260">
    <property type="term" value="P:DNA replication"/>
    <property type="evidence" value="ECO:0007669"/>
    <property type="project" value="InterPro"/>
</dbReference>
<dbReference type="InterPro" id="IPR021700">
    <property type="entry name" value="DUF3283"/>
</dbReference>
<name>A0A653KZN7_AERVE</name>
<sequence length="66" mass="8118">MTHNLAQLPEHDRQRIELEKQAHLLFWRRRRNDISRQEVIDAIEAVDEQHREWFRQLMNQIRSAAS</sequence>
<dbReference type="EMBL" id="CABWLC010000008">
    <property type="protein sequence ID" value="VXA84051.1"/>
    <property type="molecule type" value="Genomic_DNA"/>
</dbReference>
<dbReference type="SUPFAM" id="SSF46575">
    <property type="entry name" value="DNA polymerase III theta subunit-like"/>
    <property type="match status" value="1"/>
</dbReference>
<dbReference type="Proteomes" id="UP000439123">
    <property type="component" value="Unassembled WGS sequence"/>
</dbReference>
<reference evidence="1 2" key="1">
    <citation type="submission" date="2019-10" db="EMBL/GenBank/DDBJ databases">
        <authorList>
            <person name="Karimi E."/>
        </authorList>
    </citation>
    <scope>NUCLEOTIDE SEQUENCE [LARGE SCALE GENOMIC DNA]</scope>
    <source>
        <strain evidence="1">Aeromonas sp. 8C</strain>
    </source>
</reference>
<dbReference type="Gene3D" id="1.20.58.250">
    <property type="entry name" value="DNA polymerase III-theta"/>
    <property type="match status" value="1"/>
</dbReference>
<dbReference type="GO" id="GO:0003677">
    <property type="term" value="F:DNA binding"/>
    <property type="evidence" value="ECO:0007669"/>
    <property type="project" value="InterPro"/>
</dbReference>
<dbReference type="GO" id="GO:0003887">
    <property type="term" value="F:DNA-directed DNA polymerase activity"/>
    <property type="evidence" value="ECO:0007669"/>
    <property type="project" value="InterPro"/>
</dbReference>
<protein>
    <submittedName>
        <fullName evidence="1">Contig_80, whole genome shotgun sequence</fullName>
    </submittedName>
</protein>
<evidence type="ECO:0000313" key="2">
    <source>
        <dbReference type="Proteomes" id="UP000439123"/>
    </source>
</evidence>
<organism evidence="1 2">
    <name type="scientific">Aeromonas veronii</name>
    <dbReference type="NCBI Taxonomy" id="654"/>
    <lineage>
        <taxon>Bacteria</taxon>
        <taxon>Pseudomonadati</taxon>
        <taxon>Pseudomonadota</taxon>
        <taxon>Gammaproteobacteria</taxon>
        <taxon>Aeromonadales</taxon>
        <taxon>Aeromonadaceae</taxon>
        <taxon>Aeromonas</taxon>
    </lineage>
</organism>
<dbReference type="InterPro" id="IPR036745">
    <property type="entry name" value="PolIII_theta_sf"/>
</dbReference>
<evidence type="ECO:0000313" key="1">
    <source>
        <dbReference type="EMBL" id="VXA84051.1"/>
    </source>
</evidence>
<dbReference type="AlphaFoldDB" id="A0A653KZN7"/>
<dbReference type="Pfam" id="PF11686">
    <property type="entry name" value="DUF3283"/>
    <property type="match status" value="1"/>
</dbReference>
<dbReference type="RefSeq" id="WP_159158935.1">
    <property type="nucleotide sequence ID" value="NZ_LR732798.1"/>
</dbReference>